<dbReference type="Gene3D" id="3.90.550.10">
    <property type="entry name" value="Spore Coat Polysaccharide Biosynthesis Protein SpsA, Chain A"/>
    <property type="match status" value="1"/>
</dbReference>
<dbReference type="InterPro" id="IPR001173">
    <property type="entry name" value="Glyco_trans_2-like"/>
</dbReference>
<keyword evidence="2" id="KW-0808">Transferase</keyword>
<proteinExistence type="predicted"/>
<gene>
    <name evidence="2" type="ORF">CIK84_14615</name>
</gene>
<protein>
    <submittedName>
        <fullName evidence="2">Glycosyltransferase family 2 protein</fullName>
    </submittedName>
</protein>
<dbReference type="Pfam" id="PF00535">
    <property type="entry name" value="Glycos_transf_2"/>
    <property type="match status" value="1"/>
</dbReference>
<evidence type="ECO:0000259" key="1">
    <source>
        <dbReference type="Pfam" id="PF00535"/>
    </source>
</evidence>
<comment type="caution">
    <text evidence="2">The sequence shown here is derived from an EMBL/GenBank/DDBJ whole genome shotgun (WGS) entry which is preliminary data.</text>
</comment>
<dbReference type="InterPro" id="IPR050834">
    <property type="entry name" value="Glycosyltransf_2"/>
</dbReference>
<dbReference type="PANTHER" id="PTHR43685">
    <property type="entry name" value="GLYCOSYLTRANSFERASE"/>
    <property type="match status" value="1"/>
</dbReference>
<sequence>MRKAVKSKMTLIPGRISVVIPAYNQEAYICDALSSLVRQKLGRWELEVLVVDDASEDQTAALVRSHQDQLPGLKLISLTENAGVSAARNAGLEQATGEYFTFLDPDDWYSPEHLETLAESLTELHVDFVRCDHVRVTGTNRVIHRAPQALRGMPLHPADDIEPIDSPSMVDYAFVWAGMYRTELMSTRGLMYFDAQLHSAEDRLWLWKLHLNTERYAVVSSPGVFYRRGLPGSLTQVFDHRQLGFIQAYSQILTEVRLHPDADRHLPKAMRQFFAIVCHHEKRAKNYPPEVRLEMKQKLRQVFTTIDAPMARQVALEMDVARRRHILSFLQPGQIGAAK</sequence>
<dbReference type="Proteomes" id="UP000235739">
    <property type="component" value="Unassembled WGS sequence"/>
</dbReference>
<feature type="domain" description="Glycosyltransferase 2-like" evidence="1">
    <location>
        <begin position="17"/>
        <end position="152"/>
    </location>
</feature>
<evidence type="ECO:0000313" key="2">
    <source>
        <dbReference type="EMBL" id="PMQ19857.1"/>
    </source>
</evidence>
<dbReference type="AlphaFoldDB" id="A0A2N7S158"/>
<reference evidence="2 3" key="1">
    <citation type="journal article" date="2017" name="Elife">
        <title>Extensive horizontal gene transfer in cheese-associated bacteria.</title>
        <authorList>
            <person name="Bonham K.S."/>
            <person name="Wolfe B.E."/>
            <person name="Dutton R.J."/>
        </authorList>
    </citation>
    <scope>NUCLEOTIDE SEQUENCE [LARGE SCALE GENOMIC DNA]</scope>
    <source>
        <strain evidence="2 3">JB182</strain>
    </source>
</reference>
<dbReference type="PANTHER" id="PTHR43685:SF2">
    <property type="entry name" value="GLYCOSYLTRANSFERASE 2-LIKE DOMAIN-CONTAINING PROTEIN"/>
    <property type="match status" value="1"/>
</dbReference>
<dbReference type="InterPro" id="IPR029044">
    <property type="entry name" value="Nucleotide-diphossugar_trans"/>
</dbReference>
<dbReference type="GO" id="GO:0016740">
    <property type="term" value="F:transferase activity"/>
    <property type="evidence" value="ECO:0007669"/>
    <property type="project" value="UniProtKB-KW"/>
</dbReference>
<organism evidence="2 3">
    <name type="scientific">Glutamicibacter arilaitensis</name>
    <dbReference type="NCBI Taxonomy" id="256701"/>
    <lineage>
        <taxon>Bacteria</taxon>
        <taxon>Bacillati</taxon>
        <taxon>Actinomycetota</taxon>
        <taxon>Actinomycetes</taxon>
        <taxon>Micrococcales</taxon>
        <taxon>Micrococcaceae</taxon>
        <taxon>Glutamicibacter</taxon>
    </lineage>
</organism>
<accession>A0A2N7S158</accession>
<evidence type="ECO:0000313" key="3">
    <source>
        <dbReference type="Proteomes" id="UP000235739"/>
    </source>
</evidence>
<dbReference type="SUPFAM" id="SSF53448">
    <property type="entry name" value="Nucleotide-diphospho-sugar transferases"/>
    <property type="match status" value="1"/>
</dbReference>
<dbReference type="EMBL" id="PNQX01000002">
    <property type="protein sequence ID" value="PMQ19857.1"/>
    <property type="molecule type" value="Genomic_DNA"/>
</dbReference>
<dbReference type="CDD" id="cd00761">
    <property type="entry name" value="Glyco_tranf_GTA_type"/>
    <property type="match status" value="1"/>
</dbReference>
<name>A0A2N7S158_9MICC</name>